<sequence>MSLSLRFVKAISSCWFSLSSSPSLSLSSVPKFVTLEHRKSRRKRWKRERGRSRRTKSKWFQLLSVEAASSSLSCRETDMKKRAER</sequence>
<comment type="caution">
    <text evidence="1">The sequence shown here is derived from an EMBL/GenBank/DDBJ whole genome shotgun (WGS) entry which is preliminary data.</text>
</comment>
<gene>
    <name evidence="1" type="ORF">VNO77_00116</name>
</gene>
<dbReference type="AlphaFoldDB" id="A0AAN9MU13"/>
<reference evidence="1 2" key="1">
    <citation type="submission" date="2024-01" db="EMBL/GenBank/DDBJ databases">
        <title>The genomes of 5 underutilized Papilionoideae crops provide insights into root nodulation and disease resistanc.</title>
        <authorList>
            <person name="Jiang F."/>
        </authorList>
    </citation>
    <scope>NUCLEOTIDE SEQUENCE [LARGE SCALE GENOMIC DNA]</scope>
    <source>
        <strain evidence="1">LVBAO_FW01</strain>
        <tissue evidence="1">Leaves</tissue>
    </source>
</reference>
<evidence type="ECO:0000313" key="1">
    <source>
        <dbReference type="EMBL" id="KAK7358192.1"/>
    </source>
</evidence>
<dbReference type="EMBL" id="JAYMYQ010000001">
    <property type="protein sequence ID" value="KAK7358192.1"/>
    <property type="molecule type" value="Genomic_DNA"/>
</dbReference>
<dbReference type="Proteomes" id="UP001367508">
    <property type="component" value="Unassembled WGS sequence"/>
</dbReference>
<organism evidence="1 2">
    <name type="scientific">Canavalia gladiata</name>
    <name type="common">Sword bean</name>
    <name type="synonym">Dolichos gladiatus</name>
    <dbReference type="NCBI Taxonomy" id="3824"/>
    <lineage>
        <taxon>Eukaryota</taxon>
        <taxon>Viridiplantae</taxon>
        <taxon>Streptophyta</taxon>
        <taxon>Embryophyta</taxon>
        <taxon>Tracheophyta</taxon>
        <taxon>Spermatophyta</taxon>
        <taxon>Magnoliopsida</taxon>
        <taxon>eudicotyledons</taxon>
        <taxon>Gunneridae</taxon>
        <taxon>Pentapetalae</taxon>
        <taxon>rosids</taxon>
        <taxon>fabids</taxon>
        <taxon>Fabales</taxon>
        <taxon>Fabaceae</taxon>
        <taxon>Papilionoideae</taxon>
        <taxon>50 kb inversion clade</taxon>
        <taxon>NPAAA clade</taxon>
        <taxon>indigoferoid/millettioid clade</taxon>
        <taxon>Phaseoleae</taxon>
        <taxon>Canavalia</taxon>
    </lineage>
</organism>
<protein>
    <submittedName>
        <fullName evidence="1">Uncharacterized protein</fullName>
    </submittedName>
</protein>
<name>A0AAN9MU13_CANGL</name>
<proteinExistence type="predicted"/>
<evidence type="ECO:0000313" key="2">
    <source>
        <dbReference type="Proteomes" id="UP001367508"/>
    </source>
</evidence>
<accession>A0AAN9MU13</accession>
<keyword evidence="2" id="KW-1185">Reference proteome</keyword>